<gene>
    <name evidence="2" type="ORF">METZ01_LOCUS204885</name>
</gene>
<protein>
    <recommendedName>
        <fullName evidence="1">Alginate export domain-containing protein</fullName>
    </recommendedName>
</protein>
<organism evidence="2">
    <name type="scientific">marine metagenome</name>
    <dbReference type="NCBI Taxonomy" id="408172"/>
    <lineage>
        <taxon>unclassified sequences</taxon>
        <taxon>metagenomes</taxon>
        <taxon>ecological metagenomes</taxon>
    </lineage>
</organism>
<dbReference type="InterPro" id="IPR053728">
    <property type="entry name" value="Alginate_Permeability_Chnl"/>
</dbReference>
<dbReference type="InterPro" id="IPR025388">
    <property type="entry name" value="Alginate_export_dom"/>
</dbReference>
<dbReference type="Gene3D" id="2.40.160.100">
    <property type="match status" value="1"/>
</dbReference>
<dbReference type="EMBL" id="UINC01045358">
    <property type="protein sequence ID" value="SVB52031.1"/>
    <property type="molecule type" value="Genomic_DNA"/>
</dbReference>
<evidence type="ECO:0000259" key="1">
    <source>
        <dbReference type="Pfam" id="PF13372"/>
    </source>
</evidence>
<feature type="domain" description="Alginate export" evidence="1">
    <location>
        <begin position="44"/>
        <end position="445"/>
    </location>
</feature>
<dbReference type="AlphaFoldDB" id="A0A382EPU6"/>
<dbReference type="Pfam" id="PF13372">
    <property type="entry name" value="Alginate_exp"/>
    <property type="match status" value="1"/>
</dbReference>
<name>A0A382EPU6_9ZZZZ</name>
<accession>A0A382EPU6</accession>
<proteinExistence type="predicted"/>
<sequence>MVYRLIKLSTIILVLLLATDLRAQSDNPWRLSNALKRSDTFVLTGTHRSRYEALDGQFRAGGIGKDDIFVTRTTLKAQLNVNRSRVVAELMDSRQHLADGGSPLNSTIVNPLELLQAYIAFKIPNSGRDVIQFKLGRHTMDLGSRRLVARNLYRNTINNFTGINGTWKSSSGHQIRAFYVLPVTRLPSARVRVVKNEIETDKEDFDRQFWGMFGERSCLFSNVTGQGYIFSLFEKDNATRNTRNRNLITAGLRLFRRPEKGHVEFEFESVFQTGRSRASAAATDVTDLDHFAFLHHLLLGYTLDIPSALRLVVQFDYASGDSDPADGKNNRYDTLFGARRFEFGPTGIYGAFARSNLVSPGFRIMFNPKQRVNVMAAHRIYWLASSKDAWTTGGVRDVTGNSGSYLGNQQEIRIRWDALPGNLRLESGVAYLIAGGFLKNAPNTSGEGNATY</sequence>
<feature type="non-terminal residue" evidence="2">
    <location>
        <position position="452"/>
    </location>
</feature>
<evidence type="ECO:0000313" key="2">
    <source>
        <dbReference type="EMBL" id="SVB52031.1"/>
    </source>
</evidence>
<reference evidence="2" key="1">
    <citation type="submission" date="2018-05" db="EMBL/GenBank/DDBJ databases">
        <authorList>
            <person name="Lanie J.A."/>
            <person name="Ng W.-L."/>
            <person name="Kazmierczak K.M."/>
            <person name="Andrzejewski T.M."/>
            <person name="Davidsen T.M."/>
            <person name="Wayne K.J."/>
            <person name="Tettelin H."/>
            <person name="Glass J.I."/>
            <person name="Rusch D."/>
            <person name="Podicherti R."/>
            <person name="Tsui H.-C.T."/>
            <person name="Winkler M.E."/>
        </authorList>
    </citation>
    <scope>NUCLEOTIDE SEQUENCE</scope>
</reference>